<dbReference type="Proteomes" id="UP000199372">
    <property type="component" value="Unassembled WGS sequence"/>
</dbReference>
<evidence type="ECO:0000313" key="2">
    <source>
        <dbReference type="EMBL" id="SEN35426.1"/>
    </source>
</evidence>
<feature type="transmembrane region" description="Helical" evidence="1">
    <location>
        <begin position="12"/>
        <end position="30"/>
    </location>
</feature>
<gene>
    <name evidence="2" type="ORF">SAMN04488011_103477</name>
</gene>
<name>A0A1H8FUN5_9RHOB</name>
<keyword evidence="1" id="KW-0472">Membrane</keyword>
<protein>
    <recommendedName>
        <fullName evidence="4">50S ribosomal protein L35</fullName>
    </recommendedName>
</protein>
<evidence type="ECO:0000313" key="3">
    <source>
        <dbReference type="Proteomes" id="UP000199372"/>
    </source>
</evidence>
<organism evidence="2 3">
    <name type="scientific">Palleronia pelagia</name>
    <dbReference type="NCBI Taxonomy" id="387096"/>
    <lineage>
        <taxon>Bacteria</taxon>
        <taxon>Pseudomonadati</taxon>
        <taxon>Pseudomonadota</taxon>
        <taxon>Alphaproteobacteria</taxon>
        <taxon>Rhodobacterales</taxon>
        <taxon>Roseobacteraceae</taxon>
        <taxon>Palleronia</taxon>
    </lineage>
</organism>
<evidence type="ECO:0000256" key="1">
    <source>
        <dbReference type="SAM" id="Phobius"/>
    </source>
</evidence>
<dbReference type="EMBL" id="FOCM01000003">
    <property type="protein sequence ID" value="SEN35426.1"/>
    <property type="molecule type" value="Genomic_DNA"/>
</dbReference>
<dbReference type="AlphaFoldDB" id="A0A1H8FUN5"/>
<evidence type="ECO:0008006" key="4">
    <source>
        <dbReference type="Google" id="ProtNLM"/>
    </source>
</evidence>
<dbReference type="RefSeq" id="WP_073127438.1">
    <property type="nucleotide sequence ID" value="NZ_FOCM01000003.1"/>
</dbReference>
<keyword evidence="3" id="KW-1185">Reference proteome</keyword>
<keyword evidence="1" id="KW-1133">Transmembrane helix</keyword>
<feature type="transmembrane region" description="Helical" evidence="1">
    <location>
        <begin position="37"/>
        <end position="55"/>
    </location>
</feature>
<keyword evidence="1" id="KW-0812">Transmembrane</keyword>
<accession>A0A1H8FUN5</accession>
<reference evidence="3" key="1">
    <citation type="submission" date="2016-10" db="EMBL/GenBank/DDBJ databases">
        <authorList>
            <person name="Varghese N."/>
            <person name="Submissions S."/>
        </authorList>
    </citation>
    <scope>NUCLEOTIDE SEQUENCE [LARGE SCALE GENOMIC DNA]</scope>
    <source>
        <strain evidence="3">DSM 26893</strain>
    </source>
</reference>
<proteinExistence type="predicted"/>
<sequence>MDGLIDMHPETAVIVGLFVALLALPSWLSARVDARRPVLALTLALAGGGLAWWGAGRLPGGLQPAELPDMLFRVIGRLLN</sequence>